<keyword evidence="3" id="KW-0472">Membrane</keyword>
<feature type="transmembrane region" description="Helical" evidence="3">
    <location>
        <begin position="132"/>
        <end position="152"/>
    </location>
</feature>
<proteinExistence type="predicted"/>
<feature type="coiled-coil region" evidence="1">
    <location>
        <begin position="157"/>
        <end position="184"/>
    </location>
</feature>
<evidence type="ECO:0000313" key="4">
    <source>
        <dbReference type="EMBL" id="CAC5410238.1"/>
    </source>
</evidence>
<feature type="region of interest" description="Disordered" evidence="2">
    <location>
        <begin position="1"/>
        <end position="31"/>
    </location>
</feature>
<evidence type="ECO:0000313" key="5">
    <source>
        <dbReference type="Proteomes" id="UP000507470"/>
    </source>
</evidence>
<dbReference type="OrthoDB" id="6108916at2759"/>
<reference evidence="4 5" key="1">
    <citation type="submission" date="2020-06" db="EMBL/GenBank/DDBJ databases">
        <authorList>
            <person name="Li R."/>
            <person name="Bekaert M."/>
        </authorList>
    </citation>
    <scope>NUCLEOTIDE SEQUENCE [LARGE SCALE GENOMIC DNA]</scope>
    <source>
        <strain evidence="5">wild</strain>
    </source>
</reference>
<keyword evidence="3" id="KW-0812">Transmembrane</keyword>
<evidence type="ECO:0000256" key="1">
    <source>
        <dbReference type="SAM" id="Coils"/>
    </source>
</evidence>
<evidence type="ECO:0000256" key="3">
    <source>
        <dbReference type="SAM" id="Phobius"/>
    </source>
</evidence>
<accession>A0A6J8DNR2</accession>
<dbReference type="EMBL" id="CACVKT020007756">
    <property type="protein sequence ID" value="CAC5410238.1"/>
    <property type="molecule type" value="Genomic_DNA"/>
</dbReference>
<keyword evidence="5" id="KW-1185">Reference proteome</keyword>
<feature type="compositionally biased region" description="Basic and acidic residues" evidence="2">
    <location>
        <begin position="1"/>
        <end position="18"/>
    </location>
</feature>
<keyword evidence="1" id="KW-0175">Coiled coil</keyword>
<protein>
    <submittedName>
        <fullName evidence="4">Uncharacterized protein</fullName>
    </submittedName>
</protein>
<sequence length="372" mass="42181">MHDDKVRQQHIEERREVRASQTQSLRRKRHNPEENICDLNIQSGVGDEYSDGYLRPRVIANKDKMTEKENRGPIYDAPAYDGFSKSVSYDILIFAENVQNQTNGNNERSTPFVTDEETDDIVICDDNITGNYNFVFIIFIGLLVFLGFLHVCRKRQRRILVTQIQNQERQADNVRQQQIEERSEGVYDEIDESAMSKTVTLSTVRPSLHNPYIDVTYSPCKTMDIKGDLNKNCMSNLPSNIRDAFFINGLTNIIDKATHFDTRTGSSSLLGPILVTDSIPVLDKDTIPIDRGISDHNGTYVTIDCGLNDASKDLPEFEDRCFDFLSQIIVSEQCVLDIVSTLDANKAVGPDIVNVSNRMLFAVRNEISKPLC</sequence>
<keyword evidence="3" id="KW-1133">Transmembrane helix</keyword>
<dbReference type="AlphaFoldDB" id="A0A6J8DNR2"/>
<gene>
    <name evidence="4" type="ORF">MCOR_43440</name>
</gene>
<organism evidence="4 5">
    <name type="scientific">Mytilus coruscus</name>
    <name type="common">Sea mussel</name>
    <dbReference type="NCBI Taxonomy" id="42192"/>
    <lineage>
        <taxon>Eukaryota</taxon>
        <taxon>Metazoa</taxon>
        <taxon>Spiralia</taxon>
        <taxon>Lophotrochozoa</taxon>
        <taxon>Mollusca</taxon>
        <taxon>Bivalvia</taxon>
        <taxon>Autobranchia</taxon>
        <taxon>Pteriomorphia</taxon>
        <taxon>Mytilida</taxon>
        <taxon>Mytiloidea</taxon>
        <taxon>Mytilidae</taxon>
        <taxon>Mytilinae</taxon>
        <taxon>Mytilus</taxon>
    </lineage>
</organism>
<evidence type="ECO:0000256" key="2">
    <source>
        <dbReference type="SAM" id="MobiDB-lite"/>
    </source>
</evidence>
<dbReference type="Proteomes" id="UP000507470">
    <property type="component" value="Unassembled WGS sequence"/>
</dbReference>
<name>A0A6J8DNR2_MYTCO</name>